<accession>A0ABW1ZB41</accession>
<evidence type="ECO:0000256" key="2">
    <source>
        <dbReference type="SAM" id="SignalP"/>
    </source>
</evidence>
<dbReference type="RefSeq" id="WP_263369809.1">
    <property type="nucleotide sequence ID" value="NZ_JAGSYD010000001.1"/>
</dbReference>
<protein>
    <recommendedName>
        <fullName evidence="5">DUF4412 domain-containing protein</fullName>
    </recommendedName>
</protein>
<organism evidence="3 4">
    <name type="scientific">Granulicella cerasi</name>
    <dbReference type="NCBI Taxonomy" id="741063"/>
    <lineage>
        <taxon>Bacteria</taxon>
        <taxon>Pseudomonadati</taxon>
        <taxon>Acidobacteriota</taxon>
        <taxon>Terriglobia</taxon>
        <taxon>Terriglobales</taxon>
        <taxon>Acidobacteriaceae</taxon>
        <taxon>Granulicella</taxon>
    </lineage>
</organism>
<dbReference type="EMBL" id="JBHSWI010000001">
    <property type="protein sequence ID" value="MFC6646110.1"/>
    <property type="molecule type" value="Genomic_DNA"/>
</dbReference>
<evidence type="ECO:0000313" key="4">
    <source>
        <dbReference type="Proteomes" id="UP001596391"/>
    </source>
</evidence>
<keyword evidence="2" id="KW-0732">Signal</keyword>
<name>A0ABW1ZB41_9BACT</name>
<evidence type="ECO:0000313" key="3">
    <source>
        <dbReference type="EMBL" id="MFC6646110.1"/>
    </source>
</evidence>
<gene>
    <name evidence="3" type="ORF">ACFQBQ_11060</name>
</gene>
<evidence type="ECO:0000256" key="1">
    <source>
        <dbReference type="SAM" id="MobiDB-lite"/>
    </source>
</evidence>
<feature type="chain" id="PRO_5046714447" description="DUF4412 domain-containing protein" evidence="2">
    <location>
        <begin position="21"/>
        <end position="298"/>
    </location>
</feature>
<proteinExistence type="predicted"/>
<evidence type="ECO:0008006" key="5">
    <source>
        <dbReference type="Google" id="ProtNLM"/>
    </source>
</evidence>
<feature type="compositionally biased region" description="Low complexity" evidence="1">
    <location>
        <begin position="266"/>
        <end position="280"/>
    </location>
</feature>
<feature type="compositionally biased region" description="Pro residues" evidence="1">
    <location>
        <begin position="281"/>
        <end position="298"/>
    </location>
</feature>
<dbReference type="Proteomes" id="UP001596391">
    <property type="component" value="Unassembled WGS sequence"/>
</dbReference>
<reference evidence="4" key="1">
    <citation type="journal article" date="2019" name="Int. J. Syst. Evol. Microbiol.">
        <title>The Global Catalogue of Microorganisms (GCM) 10K type strain sequencing project: providing services to taxonomists for standard genome sequencing and annotation.</title>
        <authorList>
            <consortium name="The Broad Institute Genomics Platform"/>
            <consortium name="The Broad Institute Genome Sequencing Center for Infectious Disease"/>
            <person name="Wu L."/>
            <person name="Ma J."/>
        </authorList>
    </citation>
    <scope>NUCLEOTIDE SEQUENCE [LARGE SCALE GENOMIC DNA]</scope>
    <source>
        <strain evidence="4">CGMCC 1.16026</strain>
    </source>
</reference>
<comment type="caution">
    <text evidence="3">The sequence shown here is derived from an EMBL/GenBank/DDBJ whole genome shotgun (WGS) entry which is preliminary data.</text>
</comment>
<feature type="region of interest" description="Disordered" evidence="1">
    <location>
        <begin position="249"/>
        <end position="298"/>
    </location>
</feature>
<feature type="signal peptide" evidence="2">
    <location>
        <begin position="1"/>
        <end position="20"/>
    </location>
</feature>
<sequence>MKKTAVVMAALMMGATVASAQGTYTMGRNMMPAAAMAQGGEEPGQSGRPKDDLFAGTEVFEKNATEVSDINMGPDMLGMVSGHQAPKAHSMLLNTVRTYEYDQPGLYNMAEVEKFRQKLNSGDWHCSVHTKNLKTGESTDVCQKDRTDGYRESAIITVEKKELTFIHRIERVGEGGHSDASFIVMPGGSEKSMTMAMVGNAKMQGKMAEMQAHLATMNGSMMVLPESGTSLFIAPSGTHTMTLKSLHRFPAGPSGKTTMNSEDSKAPVAAVGAAPTAAPSPVAPPLPAAAPAPITPQQ</sequence>
<keyword evidence="4" id="KW-1185">Reference proteome</keyword>